<dbReference type="InterPro" id="IPR025937">
    <property type="entry name" value="PDGLE_dom"/>
</dbReference>
<evidence type="ECO:0000313" key="9">
    <source>
        <dbReference type="Proteomes" id="UP000075737"/>
    </source>
</evidence>
<dbReference type="STRING" id="520767.ATZ99_17940"/>
<evidence type="ECO:0000256" key="5">
    <source>
        <dbReference type="ARBA" id="ARBA00023136"/>
    </source>
</evidence>
<comment type="caution">
    <text evidence="8">The sequence shown here is derived from an EMBL/GenBank/DDBJ whole genome shotgun (WGS) entry which is preliminary data.</text>
</comment>
<accession>A0A162MB46</accession>
<keyword evidence="3 6" id="KW-0812">Transmembrane</keyword>
<keyword evidence="9" id="KW-1185">Reference proteome</keyword>
<dbReference type="GO" id="GO:0005886">
    <property type="term" value="C:plasma membrane"/>
    <property type="evidence" value="ECO:0007669"/>
    <property type="project" value="UniProtKB-SubCell"/>
</dbReference>
<sequence>MKMIKKVWVYILLAALIIAALLSPFASSLPDGLERVSQKLNIEEKADQGIISSPFSDYRISFIQNDYFSTAFAGILGTLAVFAFSYGIGRMIIQVKK</sequence>
<gene>
    <name evidence="8" type="ORF">ATZ99_17940</name>
</gene>
<keyword evidence="4 6" id="KW-1133">Transmembrane helix</keyword>
<name>A0A162MB46_9FIRM</name>
<evidence type="ECO:0000313" key="8">
    <source>
        <dbReference type="EMBL" id="KYO64932.1"/>
    </source>
</evidence>
<proteinExistence type="predicted"/>
<evidence type="ECO:0000256" key="6">
    <source>
        <dbReference type="SAM" id="Phobius"/>
    </source>
</evidence>
<protein>
    <recommendedName>
        <fullName evidence="7">PDGLE domain-containing protein</fullName>
    </recommendedName>
</protein>
<reference evidence="8 9" key="1">
    <citation type="submission" date="2015-12" db="EMBL/GenBank/DDBJ databases">
        <title>Draft genome of Thermovenabulum gondwanense isolated from a red thermophilic microbial mat colonisisng an outflow channel of a bore well.</title>
        <authorList>
            <person name="Patel B.K."/>
        </authorList>
    </citation>
    <scope>NUCLEOTIDE SEQUENCE [LARGE SCALE GENOMIC DNA]</scope>
    <source>
        <strain evidence="8 9">R270</strain>
    </source>
</reference>
<dbReference type="Pfam" id="PF13190">
    <property type="entry name" value="PDGLE"/>
    <property type="match status" value="1"/>
</dbReference>
<comment type="subcellular location">
    <subcellularLocation>
        <location evidence="1">Cell membrane</location>
    </subcellularLocation>
</comment>
<evidence type="ECO:0000256" key="3">
    <source>
        <dbReference type="ARBA" id="ARBA00022692"/>
    </source>
</evidence>
<dbReference type="EMBL" id="LOHZ01000039">
    <property type="protein sequence ID" value="KYO64932.1"/>
    <property type="molecule type" value="Genomic_DNA"/>
</dbReference>
<dbReference type="RefSeq" id="WP_222927105.1">
    <property type="nucleotide sequence ID" value="NZ_LOHZ01000039.1"/>
</dbReference>
<evidence type="ECO:0000259" key="7">
    <source>
        <dbReference type="Pfam" id="PF13190"/>
    </source>
</evidence>
<evidence type="ECO:0000256" key="2">
    <source>
        <dbReference type="ARBA" id="ARBA00022475"/>
    </source>
</evidence>
<keyword evidence="2" id="KW-1003">Cell membrane</keyword>
<feature type="domain" description="PDGLE" evidence="7">
    <location>
        <begin position="5"/>
        <end position="92"/>
    </location>
</feature>
<evidence type="ECO:0000256" key="4">
    <source>
        <dbReference type="ARBA" id="ARBA00022989"/>
    </source>
</evidence>
<evidence type="ECO:0000256" key="1">
    <source>
        <dbReference type="ARBA" id="ARBA00004236"/>
    </source>
</evidence>
<dbReference type="AlphaFoldDB" id="A0A162MB46"/>
<feature type="transmembrane region" description="Helical" evidence="6">
    <location>
        <begin position="67"/>
        <end position="88"/>
    </location>
</feature>
<organism evidence="8 9">
    <name type="scientific">Thermovenabulum gondwanense</name>
    <dbReference type="NCBI Taxonomy" id="520767"/>
    <lineage>
        <taxon>Bacteria</taxon>
        <taxon>Bacillati</taxon>
        <taxon>Bacillota</taxon>
        <taxon>Clostridia</taxon>
        <taxon>Thermosediminibacterales</taxon>
        <taxon>Thermosediminibacteraceae</taxon>
        <taxon>Thermovenabulum</taxon>
    </lineage>
</organism>
<keyword evidence="5 6" id="KW-0472">Membrane</keyword>
<dbReference type="Proteomes" id="UP000075737">
    <property type="component" value="Unassembled WGS sequence"/>
</dbReference>